<name>A0A235HG86_AZOBR</name>
<dbReference type="Proteomes" id="UP000215367">
    <property type="component" value="Unassembled WGS sequence"/>
</dbReference>
<evidence type="ECO:0000313" key="2">
    <source>
        <dbReference type="Proteomes" id="UP000215367"/>
    </source>
</evidence>
<geneLocation type="plasmid" evidence="1">
    <name>unnamed</name>
</geneLocation>
<keyword evidence="1" id="KW-0614">Plasmid</keyword>
<accession>A0A235HG86</accession>
<reference evidence="1 2" key="1">
    <citation type="submission" date="2017-07" db="EMBL/GenBank/DDBJ databases">
        <title>Whole genome sequence of Azospirillum brasilense 2A1, a potential biofertilizer strain.</title>
        <authorList>
            <person name="Fontana C.A."/>
            <person name="Toffoli L.M."/>
            <person name="Salazar S.M."/>
            <person name="Puglisi E."/>
            <person name="Pedraza R."/>
            <person name="Bassi D."/>
            <person name="Cocconcelli P.S."/>
        </authorList>
    </citation>
    <scope>NUCLEOTIDE SEQUENCE [LARGE SCALE GENOMIC DNA]</scope>
    <source>
        <strain evidence="1 2">2A1</strain>
        <plasmid evidence="1">unnamed</plasmid>
    </source>
</reference>
<organism evidence="1 2">
    <name type="scientific">Azospirillum brasilense</name>
    <dbReference type="NCBI Taxonomy" id="192"/>
    <lineage>
        <taxon>Bacteria</taxon>
        <taxon>Pseudomonadati</taxon>
        <taxon>Pseudomonadota</taxon>
        <taxon>Alphaproteobacteria</taxon>
        <taxon>Rhodospirillales</taxon>
        <taxon>Azospirillaceae</taxon>
        <taxon>Azospirillum</taxon>
    </lineage>
</organism>
<dbReference type="AlphaFoldDB" id="A0A235HG86"/>
<sequence length="78" mass="9095">MWTEATRGRMARIEKKTKRYSTDLSDKECFLMEPLRPPEICGPWANLERVAPLGKDRLWFDQIHPVTCFDASNGKKLL</sequence>
<evidence type="ECO:0000313" key="1">
    <source>
        <dbReference type="EMBL" id="OYD84828.1"/>
    </source>
</evidence>
<gene>
    <name evidence="1" type="ORF">CHT98_07935</name>
</gene>
<proteinExistence type="predicted"/>
<protein>
    <submittedName>
        <fullName evidence="1">Uncharacterized protein</fullName>
    </submittedName>
</protein>
<comment type="caution">
    <text evidence="1">The sequence shown here is derived from an EMBL/GenBank/DDBJ whole genome shotgun (WGS) entry which is preliminary data.</text>
</comment>
<dbReference type="EMBL" id="NOWT01000005">
    <property type="protein sequence ID" value="OYD84828.1"/>
    <property type="molecule type" value="Genomic_DNA"/>
</dbReference>